<feature type="domain" description="MacB-like periplasmic core" evidence="9">
    <location>
        <begin position="21"/>
        <end position="231"/>
    </location>
</feature>
<gene>
    <name evidence="10" type="ORF">HB844_08900</name>
</gene>
<evidence type="ECO:0000256" key="1">
    <source>
        <dbReference type="ARBA" id="ARBA00004651"/>
    </source>
</evidence>
<protein>
    <submittedName>
        <fullName evidence="10">FtsX-like permease family protein</fullName>
    </submittedName>
</protein>
<dbReference type="InterPro" id="IPR050250">
    <property type="entry name" value="Macrolide_Exporter_MacB"/>
</dbReference>
<evidence type="ECO:0000256" key="7">
    <source>
        <dbReference type="SAM" id="Phobius"/>
    </source>
</evidence>
<comment type="caution">
    <text evidence="10">The sequence shown here is derived from an EMBL/GenBank/DDBJ whole genome shotgun (WGS) entry which is preliminary data.</text>
</comment>
<keyword evidence="4 7" id="KW-1133">Transmembrane helix</keyword>
<feature type="transmembrane region" description="Helical" evidence="7">
    <location>
        <begin position="21"/>
        <end position="42"/>
    </location>
</feature>
<dbReference type="PANTHER" id="PTHR30572:SF4">
    <property type="entry name" value="ABC TRANSPORTER PERMEASE YTRF"/>
    <property type="match status" value="1"/>
</dbReference>
<dbReference type="GO" id="GO:0005886">
    <property type="term" value="C:plasma membrane"/>
    <property type="evidence" value="ECO:0007669"/>
    <property type="project" value="UniProtKB-SubCell"/>
</dbReference>
<feature type="transmembrane region" description="Helical" evidence="7">
    <location>
        <begin position="359"/>
        <end position="381"/>
    </location>
</feature>
<dbReference type="InterPro" id="IPR003838">
    <property type="entry name" value="ABC3_permease_C"/>
</dbReference>
<evidence type="ECO:0000256" key="2">
    <source>
        <dbReference type="ARBA" id="ARBA00022475"/>
    </source>
</evidence>
<keyword evidence="5 7" id="KW-0472">Membrane</keyword>
<dbReference type="Pfam" id="PF12704">
    <property type="entry name" value="MacB_PCD"/>
    <property type="match status" value="1"/>
</dbReference>
<feature type="domain" description="ABC3 transporter permease C-terminal" evidence="8">
    <location>
        <begin position="278"/>
        <end position="390"/>
    </location>
</feature>
<dbReference type="AlphaFoldDB" id="A0A841YFN6"/>
<dbReference type="Pfam" id="PF02687">
    <property type="entry name" value="FtsX"/>
    <property type="match status" value="1"/>
</dbReference>
<evidence type="ECO:0000259" key="9">
    <source>
        <dbReference type="Pfam" id="PF12704"/>
    </source>
</evidence>
<evidence type="ECO:0000256" key="5">
    <source>
        <dbReference type="ARBA" id="ARBA00023136"/>
    </source>
</evidence>
<accession>A0A841YFN6</accession>
<evidence type="ECO:0000313" key="10">
    <source>
        <dbReference type="EMBL" id="MBC1398984.1"/>
    </source>
</evidence>
<evidence type="ECO:0000259" key="8">
    <source>
        <dbReference type="Pfam" id="PF02687"/>
    </source>
</evidence>
<comment type="similarity">
    <text evidence="6">Belongs to the ABC-4 integral membrane protein family.</text>
</comment>
<feature type="transmembrane region" description="Helical" evidence="7">
    <location>
        <begin position="275"/>
        <end position="299"/>
    </location>
</feature>
<proteinExistence type="inferred from homology"/>
<dbReference type="EMBL" id="JAARPY010000008">
    <property type="protein sequence ID" value="MBC1398984.1"/>
    <property type="molecule type" value="Genomic_DNA"/>
</dbReference>
<evidence type="ECO:0000256" key="6">
    <source>
        <dbReference type="ARBA" id="ARBA00038076"/>
    </source>
</evidence>
<comment type="subcellular location">
    <subcellularLocation>
        <location evidence="1">Cell membrane</location>
        <topology evidence="1">Multi-pass membrane protein</topology>
    </subcellularLocation>
</comment>
<keyword evidence="2" id="KW-1003">Cell membrane</keyword>
<keyword evidence="3 7" id="KW-0812">Transmembrane</keyword>
<feature type="transmembrane region" description="Helical" evidence="7">
    <location>
        <begin position="320"/>
        <end position="353"/>
    </location>
</feature>
<name>A0A841YFN6_9LIST</name>
<dbReference type="InterPro" id="IPR025857">
    <property type="entry name" value="MacB_PCD"/>
</dbReference>
<evidence type="ECO:0000313" key="11">
    <source>
        <dbReference type="Proteomes" id="UP000571128"/>
    </source>
</evidence>
<evidence type="ECO:0000256" key="4">
    <source>
        <dbReference type="ARBA" id="ARBA00022989"/>
    </source>
</evidence>
<organism evidence="10 11">
    <name type="scientific">Listeria fleischmannii</name>
    <dbReference type="NCBI Taxonomy" id="1069827"/>
    <lineage>
        <taxon>Bacteria</taxon>
        <taxon>Bacillati</taxon>
        <taxon>Bacillota</taxon>
        <taxon>Bacilli</taxon>
        <taxon>Bacillales</taxon>
        <taxon>Listeriaceae</taxon>
        <taxon>Listeria</taxon>
    </lineage>
</organism>
<dbReference type="PANTHER" id="PTHR30572">
    <property type="entry name" value="MEMBRANE COMPONENT OF TRANSPORTER-RELATED"/>
    <property type="match status" value="1"/>
</dbReference>
<dbReference type="RefSeq" id="WP_007548883.1">
    <property type="nucleotide sequence ID" value="NZ_JAARPY010000008.1"/>
</dbReference>
<evidence type="ECO:0000256" key="3">
    <source>
        <dbReference type="ARBA" id="ARBA00022692"/>
    </source>
</evidence>
<sequence length="398" mass="42398">MTIFQSMKMAFKQLKTSKLRSFLTMLGIIIGVASVILLVSLGKGVTQEVNSQMGDLGSNLITVMNTSVNPNDKISYDDAMKYQNIDGVKSVSPELSGQVNAAYDYQTKNVKVIGTNDQYQGARSLDLENGRFLLPIDIEYGQKVAVLGPSVASDLFGFANPVGETVRLNGLPYKVVGVLKEKGASMMGSSDDQIFIPIMAAQRMLKDTNVRTIYVETKSADVVDPVVSTLESRLSIQMNEKEDDASSQTGPKYQVINQQEILNAFNTISNTLTTALGAIAAISLVVGGIGIMNIMLVSVSERTREIGIRKALGAKKRAILMQFLIESVVISVVGGIIGIIIGASGAAIFGSVANIPSGITAGTIIFSFAFSLCIGVIFGIAPANKAAKLRPIDALRSE</sequence>
<reference evidence="10 11" key="1">
    <citation type="submission" date="2020-03" db="EMBL/GenBank/DDBJ databases">
        <title>Soil Listeria distribution.</title>
        <authorList>
            <person name="Liao J."/>
            <person name="Wiedmann M."/>
        </authorList>
    </citation>
    <scope>NUCLEOTIDE SEQUENCE [LARGE SCALE GENOMIC DNA]</scope>
    <source>
        <strain evidence="10 11">FSL L7-1645</strain>
    </source>
</reference>
<dbReference type="Proteomes" id="UP000571128">
    <property type="component" value="Unassembled WGS sequence"/>
</dbReference>
<dbReference type="GO" id="GO:0022857">
    <property type="term" value="F:transmembrane transporter activity"/>
    <property type="evidence" value="ECO:0007669"/>
    <property type="project" value="TreeGrafter"/>
</dbReference>